<dbReference type="EMBL" id="LFND01000004">
    <property type="protein sequence ID" value="KMQ62997.1"/>
    <property type="molecule type" value="Genomic_DNA"/>
</dbReference>
<keyword evidence="2" id="KW-0472">Membrane</keyword>
<name>A0A0J7I9J6_9FLAO</name>
<evidence type="ECO:0000256" key="1">
    <source>
        <dbReference type="SAM" id="Coils"/>
    </source>
</evidence>
<accession>A0A0J7I9J6</accession>
<organism evidence="4 5">
    <name type="scientific">Chryseobacterium angstadtii</name>
    <dbReference type="NCBI Taxonomy" id="558151"/>
    <lineage>
        <taxon>Bacteria</taxon>
        <taxon>Pseudomonadati</taxon>
        <taxon>Bacteroidota</taxon>
        <taxon>Flavobacteriia</taxon>
        <taxon>Flavobacteriales</taxon>
        <taxon>Weeksellaceae</taxon>
        <taxon>Chryseobacterium group</taxon>
        <taxon>Chryseobacterium</taxon>
    </lineage>
</organism>
<comment type="caution">
    <text evidence="4">The sequence shown here is derived from an EMBL/GenBank/DDBJ whole genome shotgun (WGS) entry which is preliminary data.</text>
</comment>
<dbReference type="STRING" id="558151.ACM46_13685"/>
<protein>
    <recommendedName>
        <fullName evidence="3">SAS-6 C-terminal coiled coil domain-containing protein</fullName>
    </recommendedName>
</protein>
<keyword evidence="2" id="KW-0812">Transmembrane</keyword>
<evidence type="ECO:0000256" key="2">
    <source>
        <dbReference type="SAM" id="Phobius"/>
    </source>
</evidence>
<dbReference type="Proteomes" id="UP000036261">
    <property type="component" value="Unassembled WGS sequence"/>
</dbReference>
<evidence type="ECO:0000313" key="4">
    <source>
        <dbReference type="EMBL" id="KMQ62997.1"/>
    </source>
</evidence>
<dbReference type="AlphaFoldDB" id="A0A0J7I9J6"/>
<gene>
    <name evidence="4" type="ORF">ACM46_13685</name>
</gene>
<evidence type="ECO:0000313" key="5">
    <source>
        <dbReference type="Proteomes" id="UP000036261"/>
    </source>
</evidence>
<feature type="transmembrane region" description="Helical" evidence="2">
    <location>
        <begin position="13"/>
        <end position="31"/>
    </location>
</feature>
<dbReference type="PATRIC" id="fig|558151.6.peg.2896"/>
<keyword evidence="2" id="KW-1133">Transmembrane helix</keyword>
<evidence type="ECO:0000259" key="3">
    <source>
        <dbReference type="Pfam" id="PF22216"/>
    </source>
</evidence>
<sequence length="118" mass="13559">MIKNYMKEILTEHISTFLGLIVTGIAGFIFGRKKIQAEVAGMDADNEGKEIENADKLVKLYKDALDDLAGRYEVKFKEFANLAERKIKLLEEEINIQKRINDQLKTENAKLRSKLKEN</sequence>
<reference evidence="4 5" key="1">
    <citation type="journal article" date="2013" name="Int. J. Syst. Evol. Microbiol.">
        <title>Chryseobacterium angstadtii sp. nov., isolated from a newt tank.</title>
        <authorList>
            <person name="Kirk K.E."/>
            <person name="Hoffman J.A."/>
            <person name="Smith K.A."/>
            <person name="Strahan B.L."/>
            <person name="Failor K.C."/>
            <person name="Krebs J.E."/>
            <person name="Gale A.N."/>
            <person name="Do T.D."/>
            <person name="Sontag T.C."/>
            <person name="Batties A.M."/>
            <person name="Mistiszyn K."/>
            <person name="Newman J.D."/>
        </authorList>
    </citation>
    <scope>NUCLEOTIDE SEQUENCE [LARGE SCALE GENOMIC DNA]</scope>
    <source>
        <strain evidence="4 5">KM</strain>
    </source>
</reference>
<feature type="coiled-coil region" evidence="1">
    <location>
        <begin position="80"/>
        <end position="114"/>
    </location>
</feature>
<proteinExistence type="predicted"/>
<keyword evidence="1" id="KW-0175">Coiled coil</keyword>
<keyword evidence="5" id="KW-1185">Reference proteome</keyword>
<dbReference type="InterPro" id="IPR053997">
    <property type="entry name" value="SAS-6_C_CC"/>
</dbReference>
<feature type="domain" description="SAS-6 C-terminal coiled coil" evidence="3">
    <location>
        <begin position="82"/>
        <end position="118"/>
    </location>
</feature>
<dbReference type="Pfam" id="PF22216">
    <property type="entry name" value="Sas-6_C_CC"/>
    <property type="match status" value="1"/>
</dbReference>